<reference evidence="7 8" key="1">
    <citation type="submission" date="2016-06" db="EMBL/GenBank/DDBJ databases">
        <title>Genome sequence of Clostridium acetireducens DSM 10703.</title>
        <authorList>
            <person name="Poehlein A."/>
            <person name="Fluechter S."/>
            <person name="Duerre P."/>
            <person name="Daniel R."/>
        </authorList>
    </citation>
    <scope>NUCLEOTIDE SEQUENCE [LARGE SCALE GENOMIC DNA]</scope>
    <source>
        <strain evidence="7 8">DSM 10703</strain>
    </source>
</reference>
<protein>
    <submittedName>
        <fullName evidence="7">Ribonuclease G</fullName>
        <ecNumber evidence="7">3.1.26.-</ecNumber>
    </submittedName>
</protein>
<dbReference type="GO" id="GO:0003723">
    <property type="term" value="F:RNA binding"/>
    <property type="evidence" value="ECO:0007669"/>
    <property type="project" value="UniProtKB-KW"/>
</dbReference>
<accession>A0A1E8F176</accession>
<dbReference type="GO" id="GO:0046872">
    <property type="term" value="F:metal ion binding"/>
    <property type="evidence" value="ECO:0007669"/>
    <property type="project" value="UniProtKB-KW"/>
</dbReference>
<dbReference type="GO" id="GO:0004540">
    <property type="term" value="F:RNA nuclease activity"/>
    <property type="evidence" value="ECO:0007669"/>
    <property type="project" value="InterPro"/>
</dbReference>
<evidence type="ECO:0000256" key="5">
    <source>
        <dbReference type="ARBA" id="ARBA00022884"/>
    </source>
</evidence>
<dbReference type="Pfam" id="PF10150">
    <property type="entry name" value="RNase_E_G"/>
    <property type="match status" value="1"/>
</dbReference>
<dbReference type="InterPro" id="IPR019307">
    <property type="entry name" value="RNA-bd_AU-1/RNase_E/G"/>
</dbReference>
<evidence type="ECO:0000256" key="2">
    <source>
        <dbReference type="ARBA" id="ARBA00022723"/>
    </source>
</evidence>
<dbReference type="OrthoDB" id="9804278at2"/>
<dbReference type="InterPro" id="IPR012340">
    <property type="entry name" value="NA-bd_OB-fold"/>
</dbReference>
<dbReference type="STRING" id="1121290.CLAOCE_04080"/>
<dbReference type="Proteomes" id="UP000175744">
    <property type="component" value="Unassembled WGS sequence"/>
</dbReference>
<comment type="caution">
    <text evidence="7">The sequence shown here is derived from an EMBL/GenBank/DDBJ whole genome shotgun (WGS) entry which is preliminary data.</text>
</comment>
<sequence length="480" mass="55632">MREVFIDRQKSILRIAIKDNNKLKQCLIQEKVKKPLPGEIYKGIVKNIIPAIKCAFIDIGYNKNCYMYLDNKFKNTNIKKGEEVLVQVLKEGFGKKGAKVTNAISIPGRYAVLTFLDRRLSFSKKLQDKDFKRYAAKNIKKPNDVGVIIRTNAVIAGIDNINNEIENIYKVYKEIFKNFKYSLKPKLLFDNGGILGKALRDILNEETYIVHTNNIDDAEYIKKFISDKEEIGLDIDVHTDNRDLFECYGIEKEIVALRNNKVPLKCGGYIVIDKTEAMYTIDVNSGKNVKNNSIKKTVFITNMQAAEEIVKQIKLRNLGGIIVIDFIDMKDEEEKKDVLSKLEQGFIDDKNKTVIYPFTELNLVQIARKNLGKSIDDYIEEKCICCKGRGKLLRLDYIEFLIKNDIFKIKDNAKDIYIILDDYYKIPIQKNIDSFIENINALDKNVYLNFEKLDEVFKVEPLIFKNQIKKLEKYKVYPNI</sequence>
<dbReference type="PANTHER" id="PTHR30001">
    <property type="entry name" value="RIBONUCLEASE"/>
    <property type="match status" value="1"/>
</dbReference>
<keyword evidence="4" id="KW-0460">Magnesium</keyword>
<evidence type="ECO:0000313" key="8">
    <source>
        <dbReference type="Proteomes" id="UP000175744"/>
    </source>
</evidence>
<dbReference type="GO" id="GO:0005737">
    <property type="term" value="C:cytoplasm"/>
    <property type="evidence" value="ECO:0007669"/>
    <property type="project" value="TreeGrafter"/>
</dbReference>
<dbReference type="GO" id="GO:0016787">
    <property type="term" value="F:hydrolase activity"/>
    <property type="evidence" value="ECO:0007669"/>
    <property type="project" value="UniProtKB-KW"/>
</dbReference>
<keyword evidence="2" id="KW-0479">Metal-binding</keyword>
<dbReference type="PATRIC" id="fig|1121290.3.peg.414"/>
<evidence type="ECO:0000256" key="3">
    <source>
        <dbReference type="ARBA" id="ARBA00022801"/>
    </source>
</evidence>
<dbReference type="SMART" id="SM00316">
    <property type="entry name" value="S1"/>
    <property type="match status" value="1"/>
</dbReference>
<dbReference type="SUPFAM" id="SSF50249">
    <property type="entry name" value="Nucleic acid-binding proteins"/>
    <property type="match status" value="1"/>
</dbReference>
<comment type="cofactor">
    <cofactor evidence="1">
        <name>Mg(2+)</name>
        <dbReference type="ChEBI" id="CHEBI:18420"/>
    </cofactor>
</comment>
<dbReference type="EC" id="3.1.26.-" evidence="7"/>
<keyword evidence="5" id="KW-0694">RNA-binding</keyword>
<dbReference type="Gene3D" id="2.40.50.140">
    <property type="entry name" value="Nucleic acid-binding proteins"/>
    <property type="match status" value="1"/>
</dbReference>
<dbReference type="AlphaFoldDB" id="A0A1E8F176"/>
<dbReference type="InterPro" id="IPR004659">
    <property type="entry name" value="RNase_E/G"/>
</dbReference>
<evidence type="ECO:0000256" key="4">
    <source>
        <dbReference type="ARBA" id="ARBA00022842"/>
    </source>
</evidence>
<evidence type="ECO:0000256" key="1">
    <source>
        <dbReference type="ARBA" id="ARBA00001946"/>
    </source>
</evidence>
<feature type="domain" description="S1 motif" evidence="6">
    <location>
        <begin position="36"/>
        <end position="103"/>
    </location>
</feature>
<organism evidence="7 8">
    <name type="scientific">Clostridium acetireducens DSM 10703</name>
    <dbReference type="NCBI Taxonomy" id="1121290"/>
    <lineage>
        <taxon>Bacteria</taxon>
        <taxon>Bacillati</taxon>
        <taxon>Bacillota</taxon>
        <taxon>Clostridia</taxon>
        <taxon>Eubacteriales</taxon>
        <taxon>Clostridiaceae</taxon>
        <taxon>Clostridium</taxon>
    </lineage>
</organism>
<keyword evidence="3 7" id="KW-0378">Hydrolase</keyword>
<evidence type="ECO:0000259" key="6">
    <source>
        <dbReference type="SMART" id="SM00316"/>
    </source>
</evidence>
<dbReference type="EMBL" id="LZFO01000004">
    <property type="protein sequence ID" value="OFI07217.1"/>
    <property type="molecule type" value="Genomic_DNA"/>
</dbReference>
<dbReference type="PANTHER" id="PTHR30001:SF0">
    <property type="entry name" value="RIBONUCLEASE G"/>
    <property type="match status" value="1"/>
</dbReference>
<dbReference type="RefSeq" id="WP_070109379.1">
    <property type="nucleotide sequence ID" value="NZ_LZFO01000004.1"/>
</dbReference>
<proteinExistence type="predicted"/>
<dbReference type="InterPro" id="IPR003029">
    <property type="entry name" value="S1_domain"/>
</dbReference>
<keyword evidence="8" id="KW-1185">Reference proteome</keyword>
<name>A0A1E8F176_9CLOT</name>
<evidence type="ECO:0000313" key="7">
    <source>
        <dbReference type="EMBL" id="OFI07217.1"/>
    </source>
</evidence>
<dbReference type="CDD" id="cd04453">
    <property type="entry name" value="S1_RNase_E"/>
    <property type="match status" value="1"/>
</dbReference>
<gene>
    <name evidence="7" type="primary">rng</name>
    <name evidence="7" type="ORF">CLOACE_04080</name>
</gene>
<dbReference type="GO" id="GO:0006364">
    <property type="term" value="P:rRNA processing"/>
    <property type="evidence" value="ECO:0007669"/>
    <property type="project" value="TreeGrafter"/>
</dbReference>